<dbReference type="InterPro" id="IPR036052">
    <property type="entry name" value="TrpB-like_PALP_sf"/>
</dbReference>
<dbReference type="SUPFAM" id="SSF53686">
    <property type="entry name" value="Tryptophan synthase beta subunit-like PLP-dependent enzymes"/>
    <property type="match status" value="1"/>
</dbReference>
<dbReference type="GO" id="GO:0030378">
    <property type="term" value="F:serine racemase activity"/>
    <property type="evidence" value="ECO:0007669"/>
    <property type="project" value="TreeGrafter"/>
</dbReference>
<evidence type="ECO:0000313" key="5">
    <source>
        <dbReference type="EMBL" id="KUG13305.1"/>
    </source>
</evidence>
<dbReference type="GO" id="GO:0016765">
    <property type="term" value="F:transferase activity, transferring alkyl or aryl (other than methyl) groups"/>
    <property type="evidence" value="ECO:0007669"/>
    <property type="project" value="InterPro"/>
</dbReference>
<evidence type="ECO:0000256" key="1">
    <source>
        <dbReference type="ARBA" id="ARBA00001933"/>
    </source>
</evidence>
<dbReference type="GO" id="GO:0000287">
    <property type="term" value="F:magnesium ion binding"/>
    <property type="evidence" value="ECO:0007669"/>
    <property type="project" value="TreeGrafter"/>
</dbReference>
<dbReference type="InterPro" id="IPR022401">
    <property type="entry name" value="Cysteate_synthase"/>
</dbReference>
<gene>
    <name evidence="5" type="ORF">ASZ90_016394</name>
</gene>
<name>A0A0W8EXM4_9ZZZZ</name>
<dbReference type="GO" id="GO:0003941">
    <property type="term" value="F:L-serine ammonia-lyase activity"/>
    <property type="evidence" value="ECO:0007669"/>
    <property type="project" value="TreeGrafter"/>
</dbReference>
<dbReference type="PANTHER" id="PTHR43050">
    <property type="entry name" value="SERINE / THREONINE RACEMASE FAMILY MEMBER"/>
    <property type="match status" value="1"/>
</dbReference>
<evidence type="ECO:0000256" key="2">
    <source>
        <dbReference type="ARBA" id="ARBA00022545"/>
    </source>
</evidence>
<dbReference type="InterPro" id="IPR001926">
    <property type="entry name" value="TrpB-like_PALP"/>
</dbReference>
<dbReference type="Gene3D" id="3.40.50.1100">
    <property type="match status" value="2"/>
</dbReference>
<comment type="caution">
    <text evidence="5">The sequence shown here is derived from an EMBL/GenBank/DDBJ whole genome shotgun (WGS) entry which is preliminary data.</text>
</comment>
<accession>A0A0W8EXM4</accession>
<dbReference type="AlphaFoldDB" id="A0A0W8EXM4"/>
<sequence length="423" mass="45933">MGNYQIQCTACGQLYPDTGSNECPDRHTALQRTVYATQRLQCADLPGMMKFYDWLPIHYKPAVTAGPVTYRSVAFAREMGFSNLYITFNGFWPEKGAAVKTCSFKELEAVPTLQRASEKKSGILVVASAGNTGRAFAQIAAEMDTPVVVVIPKKSLPRIWTTIQTDQVLLITVDGDYSDAINRSITIANLPYLTAEGGAKNCARRDGMGTVMLDATTTIGRIPDYYVQAVGSGTGAIAAWESAQRLIRDGRYGSHLPHMILSQNLPFVPMANAWKAGRREIDALTDMADAPTTISQVYADVLTNRNPPYSITGGLYDCLTETGGEIYSVSNNEARQAQRLFEECEGIDLDPAAAVTVASLITATRDGNIDPCRDIMVNITGGGYKLVQEAFDLVPVNAALATDRTTGMDQIAGFVNDWVKEHA</sequence>
<reference evidence="5" key="1">
    <citation type="journal article" date="2015" name="Proc. Natl. Acad. Sci. U.S.A.">
        <title>Networks of energetic and metabolic interactions define dynamics in microbial communities.</title>
        <authorList>
            <person name="Embree M."/>
            <person name="Liu J.K."/>
            <person name="Al-Bassam M.M."/>
            <person name="Zengler K."/>
        </authorList>
    </citation>
    <scope>NUCLEOTIDE SEQUENCE</scope>
</reference>
<dbReference type="PANTHER" id="PTHR43050:SF1">
    <property type="entry name" value="SERINE RACEMASE"/>
    <property type="match status" value="1"/>
</dbReference>
<keyword evidence="3" id="KW-0663">Pyridoxal phosphate</keyword>
<dbReference type="GO" id="GO:0019295">
    <property type="term" value="P:coenzyme M biosynthetic process"/>
    <property type="evidence" value="ECO:0007669"/>
    <property type="project" value="UniProtKB-KW"/>
</dbReference>
<dbReference type="GO" id="GO:0070179">
    <property type="term" value="P:D-serine biosynthetic process"/>
    <property type="evidence" value="ECO:0007669"/>
    <property type="project" value="TreeGrafter"/>
</dbReference>
<organism evidence="5">
    <name type="scientific">hydrocarbon metagenome</name>
    <dbReference type="NCBI Taxonomy" id="938273"/>
    <lineage>
        <taxon>unclassified sequences</taxon>
        <taxon>metagenomes</taxon>
        <taxon>ecological metagenomes</taxon>
    </lineage>
</organism>
<proteinExistence type="predicted"/>
<keyword evidence="2" id="KW-0174">Coenzyme M biosynthesis</keyword>
<dbReference type="EMBL" id="LNQE01001720">
    <property type="protein sequence ID" value="KUG13305.1"/>
    <property type="molecule type" value="Genomic_DNA"/>
</dbReference>
<dbReference type="Pfam" id="PF00291">
    <property type="entry name" value="PALP"/>
    <property type="match status" value="1"/>
</dbReference>
<dbReference type="NCBIfam" id="TIGR03844">
    <property type="entry name" value="cysteate_syn"/>
    <property type="match status" value="1"/>
</dbReference>
<feature type="domain" description="Tryptophan synthase beta chain-like PALP" evidence="4">
    <location>
        <begin position="100"/>
        <end position="381"/>
    </location>
</feature>
<comment type="cofactor">
    <cofactor evidence="1">
        <name>pyridoxal 5'-phosphate</name>
        <dbReference type="ChEBI" id="CHEBI:597326"/>
    </cofactor>
</comment>
<protein>
    <submittedName>
        <fullName evidence="5">Cysteate synthase</fullName>
    </submittedName>
</protein>
<evidence type="ECO:0000256" key="3">
    <source>
        <dbReference type="ARBA" id="ARBA00022898"/>
    </source>
</evidence>
<dbReference type="GO" id="GO:0030170">
    <property type="term" value="F:pyridoxal phosphate binding"/>
    <property type="evidence" value="ECO:0007669"/>
    <property type="project" value="TreeGrafter"/>
</dbReference>
<evidence type="ECO:0000259" key="4">
    <source>
        <dbReference type="Pfam" id="PF00291"/>
    </source>
</evidence>
<dbReference type="GO" id="GO:0005524">
    <property type="term" value="F:ATP binding"/>
    <property type="evidence" value="ECO:0007669"/>
    <property type="project" value="TreeGrafter"/>
</dbReference>
<dbReference type="GO" id="GO:0018114">
    <property type="term" value="F:threonine racemase activity"/>
    <property type="evidence" value="ECO:0007669"/>
    <property type="project" value="TreeGrafter"/>
</dbReference>